<dbReference type="InterPro" id="IPR058207">
    <property type="entry name" value="PID_CTERM"/>
</dbReference>
<feature type="signal peptide" evidence="2">
    <location>
        <begin position="1"/>
        <end position="21"/>
    </location>
</feature>
<evidence type="ECO:0008006" key="5">
    <source>
        <dbReference type="Google" id="ProtNLM"/>
    </source>
</evidence>
<organism evidence="3 4">
    <name type="scientific">Hymenobacter monticola</name>
    <dbReference type="NCBI Taxonomy" id="1705399"/>
    <lineage>
        <taxon>Bacteria</taxon>
        <taxon>Pseudomonadati</taxon>
        <taxon>Bacteroidota</taxon>
        <taxon>Cytophagia</taxon>
        <taxon>Cytophagales</taxon>
        <taxon>Hymenobacteraceae</taxon>
        <taxon>Hymenobacter</taxon>
    </lineage>
</organism>
<proteinExistence type="predicted"/>
<dbReference type="EMBL" id="CP094534">
    <property type="protein sequence ID" value="UOE35332.1"/>
    <property type="molecule type" value="Genomic_DNA"/>
</dbReference>
<keyword evidence="1" id="KW-0812">Transmembrane</keyword>
<gene>
    <name evidence="3" type="ORF">MTP16_06690</name>
</gene>
<evidence type="ECO:0000256" key="2">
    <source>
        <dbReference type="SAM" id="SignalP"/>
    </source>
</evidence>
<dbReference type="NCBIfam" id="NF046080">
    <property type="entry name" value="PID_CTERM"/>
    <property type="match status" value="1"/>
</dbReference>
<sequence length="71" mass="7097">MYKSFLLSAALLLMAGAVAQAQPGSGGPGPGTPVTPVTPTDVPLDGGASLLLASGVALGLKKLRERRQVAR</sequence>
<keyword evidence="1" id="KW-1133">Transmembrane helix</keyword>
<protein>
    <recommendedName>
        <fullName evidence="5">VPDSG-CTERM sorting domain-containing protein</fullName>
    </recommendedName>
</protein>
<dbReference type="RefSeq" id="WP_243517089.1">
    <property type="nucleotide sequence ID" value="NZ_CP094534.1"/>
</dbReference>
<keyword evidence="4" id="KW-1185">Reference proteome</keyword>
<dbReference type="Proteomes" id="UP000831390">
    <property type="component" value="Chromosome"/>
</dbReference>
<feature type="chain" id="PRO_5045542831" description="VPDSG-CTERM sorting domain-containing protein" evidence="2">
    <location>
        <begin position="22"/>
        <end position="71"/>
    </location>
</feature>
<evidence type="ECO:0000313" key="4">
    <source>
        <dbReference type="Proteomes" id="UP000831390"/>
    </source>
</evidence>
<keyword evidence="2" id="KW-0732">Signal</keyword>
<accession>A0ABY4B828</accession>
<evidence type="ECO:0000256" key="1">
    <source>
        <dbReference type="SAM" id="Phobius"/>
    </source>
</evidence>
<keyword evidence="1" id="KW-0472">Membrane</keyword>
<name>A0ABY4B828_9BACT</name>
<reference evidence="3 4" key="1">
    <citation type="submission" date="2022-03" db="EMBL/GenBank/DDBJ databases">
        <title>Hymenobactersp. isolated from the air.</title>
        <authorList>
            <person name="Won M."/>
            <person name="Kwon S.-W."/>
        </authorList>
    </citation>
    <scope>NUCLEOTIDE SEQUENCE [LARGE SCALE GENOMIC DNA]</scope>
    <source>
        <strain evidence="3 4">KACC 22596</strain>
    </source>
</reference>
<evidence type="ECO:0000313" key="3">
    <source>
        <dbReference type="EMBL" id="UOE35332.1"/>
    </source>
</evidence>
<feature type="transmembrane region" description="Helical" evidence="1">
    <location>
        <begin position="45"/>
        <end position="63"/>
    </location>
</feature>